<dbReference type="InterPro" id="IPR002110">
    <property type="entry name" value="Ankyrin_rpt"/>
</dbReference>
<comment type="caution">
    <text evidence="5">The sequence shown here is derived from an EMBL/GenBank/DDBJ whole genome shotgun (WGS) entry which is preliminary data.</text>
</comment>
<dbReference type="PROSITE" id="PS50088">
    <property type="entry name" value="ANK_REPEAT"/>
    <property type="match status" value="1"/>
</dbReference>
<dbReference type="PANTHER" id="PTHR24189:SF50">
    <property type="entry name" value="ANKYRIN REPEAT AND SOCS BOX PROTEIN 2"/>
    <property type="match status" value="1"/>
</dbReference>
<organism evidence="5 6">
    <name type="scientific">Piscinibacter terrae</name>
    <dbReference type="NCBI Taxonomy" id="2496871"/>
    <lineage>
        <taxon>Bacteria</taxon>
        <taxon>Pseudomonadati</taxon>
        <taxon>Pseudomonadota</taxon>
        <taxon>Betaproteobacteria</taxon>
        <taxon>Burkholderiales</taxon>
        <taxon>Sphaerotilaceae</taxon>
        <taxon>Piscinibacter</taxon>
    </lineage>
</organism>
<evidence type="ECO:0000256" key="3">
    <source>
        <dbReference type="PROSITE-ProRule" id="PRU00023"/>
    </source>
</evidence>
<dbReference type="RefSeq" id="WP_124538381.1">
    <property type="nucleotide sequence ID" value="NZ_QUSW01000001.1"/>
</dbReference>
<feature type="chain" id="PRO_5018236917" evidence="4">
    <location>
        <begin position="26"/>
        <end position="306"/>
    </location>
</feature>
<dbReference type="EMBL" id="QUSW01000001">
    <property type="protein sequence ID" value="RQP25726.1"/>
    <property type="molecule type" value="Genomic_DNA"/>
</dbReference>
<feature type="repeat" description="ANK" evidence="3">
    <location>
        <begin position="194"/>
        <end position="226"/>
    </location>
</feature>
<dbReference type="SMART" id="SM00248">
    <property type="entry name" value="ANK"/>
    <property type="match status" value="4"/>
</dbReference>
<dbReference type="Pfam" id="PF13637">
    <property type="entry name" value="Ank_4"/>
    <property type="match status" value="1"/>
</dbReference>
<reference evidence="5 6" key="2">
    <citation type="submission" date="2018-12" db="EMBL/GenBank/DDBJ databases">
        <title>Rhizobacter gummiphilus sp. nov., a rubber-degrading bacterium isolated from the soil of a botanical garden in Japan.</title>
        <authorList>
            <person name="Shunsuke S.S."/>
        </authorList>
    </citation>
    <scope>NUCLEOTIDE SEQUENCE [LARGE SCALE GENOMIC DNA]</scope>
    <source>
        <strain evidence="5 6">S-16</strain>
    </source>
</reference>
<dbReference type="AlphaFoldDB" id="A0A3N7HWE4"/>
<dbReference type="OrthoDB" id="9812708at2"/>
<reference evidence="5 6" key="1">
    <citation type="submission" date="2018-08" db="EMBL/GenBank/DDBJ databases">
        <authorList>
            <person name="Khan S.A."/>
            <person name="Jeon C.O."/>
            <person name="Chun B.H."/>
            <person name="Jeong S.E."/>
        </authorList>
    </citation>
    <scope>NUCLEOTIDE SEQUENCE [LARGE SCALE GENOMIC DNA]</scope>
    <source>
        <strain evidence="5 6">S-16</strain>
    </source>
</reference>
<evidence type="ECO:0000313" key="5">
    <source>
        <dbReference type="EMBL" id="RQP25726.1"/>
    </source>
</evidence>
<accession>A0A3N7HWE4</accession>
<keyword evidence="1" id="KW-0677">Repeat</keyword>
<keyword evidence="6" id="KW-1185">Reference proteome</keyword>
<evidence type="ECO:0000256" key="1">
    <source>
        <dbReference type="ARBA" id="ARBA00022737"/>
    </source>
</evidence>
<keyword evidence="2 3" id="KW-0040">ANK repeat</keyword>
<sequence length="306" mass="33132">MTRSRPFHAFLAAFAIALAAPHADASNDGQLCENPLGVLLCGSLMAADALRPLSWTERMEKAATAGKADELRQLVQAHPDKADAMNLLVLAVGNMPSQVPDAQAKSLDDRLAMFAFLLDRDVAKDDKRMAPMLQTVAAGQRPRRIETLNLWFSRGLSARGVSLAERTIGWGEDGPQVLRLLVEHGADPNQRDRDGDPPLIEAVRTHNLATAELLVQLGADPNAPRSSTEPSSLMHLVSGCGQHRPCTADTLRIIEFMMAHGADPNGRAQAGGDCITPLDMARWGHDEALAALLLRYKADPDFRCAR</sequence>
<dbReference type="InterPro" id="IPR036770">
    <property type="entry name" value="Ankyrin_rpt-contain_sf"/>
</dbReference>
<dbReference type="Gene3D" id="1.25.40.20">
    <property type="entry name" value="Ankyrin repeat-containing domain"/>
    <property type="match status" value="2"/>
</dbReference>
<evidence type="ECO:0000256" key="4">
    <source>
        <dbReference type="SAM" id="SignalP"/>
    </source>
</evidence>
<evidence type="ECO:0000313" key="6">
    <source>
        <dbReference type="Proteomes" id="UP000267464"/>
    </source>
</evidence>
<evidence type="ECO:0000256" key="2">
    <source>
        <dbReference type="ARBA" id="ARBA00023043"/>
    </source>
</evidence>
<dbReference type="SUPFAM" id="SSF48403">
    <property type="entry name" value="Ankyrin repeat"/>
    <property type="match status" value="1"/>
</dbReference>
<dbReference type="InterPro" id="IPR050745">
    <property type="entry name" value="Multifunctional_regulatory"/>
</dbReference>
<gene>
    <name evidence="5" type="ORF">DZC73_01240</name>
</gene>
<name>A0A3N7HWE4_9BURK</name>
<proteinExistence type="predicted"/>
<dbReference type="PROSITE" id="PS50297">
    <property type="entry name" value="ANK_REP_REGION"/>
    <property type="match status" value="1"/>
</dbReference>
<dbReference type="PANTHER" id="PTHR24189">
    <property type="entry name" value="MYOTROPHIN"/>
    <property type="match status" value="1"/>
</dbReference>
<feature type="signal peptide" evidence="4">
    <location>
        <begin position="1"/>
        <end position="25"/>
    </location>
</feature>
<protein>
    <submittedName>
        <fullName evidence="5">Ankyrin repeat domain-containing protein</fullName>
    </submittedName>
</protein>
<dbReference type="Proteomes" id="UP000267464">
    <property type="component" value="Unassembled WGS sequence"/>
</dbReference>
<keyword evidence="4" id="KW-0732">Signal</keyword>